<dbReference type="GO" id="GO:0016757">
    <property type="term" value="F:glycosyltransferase activity"/>
    <property type="evidence" value="ECO:0007669"/>
    <property type="project" value="UniProtKB-ARBA"/>
</dbReference>
<comment type="caution">
    <text evidence="2">The sequence shown here is derived from an EMBL/GenBank/DDBJ whole genome shotgun (WGS) entry which is preliminary data.</text>
</comment>
<dbReference type="Pfam" id="PF13692">
    <property type="entry name" value="Glyco_trans_1_4"/>
    <property type="match status" value="2"/>
</dbReference>
<dbReference type="RefSeq" id="WP_309490395.1">
    <property type="nucleotide sequence ID" value="NZ_JAENIG010000008.1"/>
</dbReference>
<evidence type="ECO:0000313" key="3">
    <source>
        <dbReference type="Proteomes" id="UP000634206"/>
    </source>
</evidence>
<dbReference type="PANTHER" id="PTHR12526:SF630">
    <property type="entry name" value="GLYCOSYLTRANSFERASE"/>
    <property type="match status" value="1"/>
</dbReference>
<evidence type="ECO:0000313" key="2">
    <source>
        <dbReference type="EMBL" id="MBK1855783.1"/>
    </source>
</evidence>
<sequence length="816" mass="89908">MTTGDTYSQPLVRPKVLHLLVGVLPGGMETLMVNLLCEQSQSNRCENVVAVLHSGDIEGSLKPTIESVAEFHDFEAKSFFSIDFVKKFKKLLHETQPDVVHCWSYDAGIVAGAIARYAYGIKVCWAIHSMDLPSRQEYSRWRFLLMKTTVAIASRLVPDTIISCSDKASAAHARFGFPLQRCQTVDNGIDTNRYNIRPELRSEVRRQLGIAGSSQVVGFVGRSHPVKRLEDFFAVASLLMQKRADLHLLVLGFTTDELYPAARERYEQLPDQSRIHFLGRQPNTELYLPAMDVTVLTSESEALPMVLMESLACGIPCVSTDVGATRRVVGKHGQCVPPKQPEQFASAVFDMLDSNLSPEKAREHVLEHFSIAVASRRYVGCYQNLAKTSAMPPLAESIQPPRKKVLHLVNDVGYGGAQVLLKRLSIGLKQQGFDQTVVSVLPIETIGKLAPEFEQAGIPVRSLNMDGPLQGLSGLVKLGRILRDEQPDLVQTWMFHSALIGEFARLFTLKKIKTLWSIHHTYLGKESSKMGTRVIHRCLAWASAALPENIIYCSKAGLDLHHASGFAPAKSELIFNGTDTEVYRPNQAANDQLRAELNIPVGAPVVGMAGRYHPQKDFANLLRAFAKVQKVIPQAHLLACGPEVTRDTDALRELADACPHSEQVHLIGPRRDMVNIYPTLDLGVLSSCEGEAFPLVLGEAMACEVPCVATDVGDSALIIGDTGKIVPPRDSTALAKEIVSMLQLSDNSYRFLAQRARKRVQEHFGLHTYIDAHASLYHQLLGLFVPAEETRAALPLLSKSSTRAFAKPITSKHSAA</sequence>
<dbReference type="InterPro" id="IPR028098">
    <property type="entry name" value="Glyco_trans_4-like_N"/>
</dbReference>
<evidence type="ECO:0000259" key="1">
    <source>
        <dbReference type="Pfam" id="PF13439"/>
    </source>
</evidence>
<dbReference type="PANTHER" id="PTHR12526">
    <property type="entry name" value="GLYCOSYLTRANSFERASE"/>
    <property type="match status" value="1"/>
</dbReference>
<dbReference type="Gene3D" id="3.40.50.2000">
    <property type="entry name" value="Glycogen Phosphorylase B"/>
    <property type="match status" value="4"/>
</dbReference>
<dbReference type="Proteomes" id="UP000634206">
    <property type="component" value="Unassembled WGS sequence"/>
</dbReference>
<accession>A0AAE2SC82</accession>
<organism evidence="2 3">
    <name type="scientific">Oceaniferula flava</name>
    <dbReference type="NCBI Taxonomy" id="2800421"/>
    <lineage>
        <taxon>Bacteria</taxon>
        <taxon>Pseudomonadati</taxon>
        <taxon>Verrucomicrobiota</taxon>
        <taxon>Verrucomicrobiia</taxon>
        <taxon>Verrucomicrobiales</taxon>
        <taxon>Verrucomicrobiaceae</taxon>
        <taxon>Oceaniferula</taxon>
    </lineage>
</organism>
<feature type="domain" description="Glycosyltransferase subfamily 4-like N-terminal" evidence="1">
    <location>
        <begin position="414"/>
        <end position="581"/>
    </location>
</feature>
<protein>
    <submittedName>
        <fullName evidence="2">Glycosyltransferase</fullName>
    </submittedName>
</protein>
<proteinExistence type="predicted"/>
<reference evidence="2" key="1">
    <citation type="submission" date="2021-01" db="EMBL/GenBank/DDBJ databases">
        <title>Modified the classification status of verrucomicrobia.</title>
        <authorList>
            <person name="Feng X."/>
        </authorList>
    </citation>
    <scope>NUCLEOTIDE SEQUENCE</scope>
    <source>
        <strain evidence="2">5K15</strain>
    </source>
</reference>
<name>A0AAE2SC82_9BACT</name>
<gene>
    <name evidence="2" type="ORF">JIN83_12490</name>
</gene>
<dbReference type="SUPFAM" id="SSF53756">
    <property type="entry name" value="UDP-Glycosyltransferase/glycogen phosphorylase"/>
    <property type="match status" value="2"/>
</dbReference>
<feature type="domain" description="Glycosyltransferase subfamily 4-like N-terminal" evidence="1">
    <location>
        <begin position="25"/>
        <end position="193"/>
    </location>
</feature>
<dbReference type="Pfam" id="PF13439">
    <property type="entry name" value="Glyco_transf_4"/>
    <property type="match status" value="2"/>
</dbReference>
<dbReference type="AlphaFoldDB" id="A0AAE2SC82"/>
<dbReference type="EMBL" id="JAENIG010000008">
    <property type="protein sequence ID" value="MBK1855783.1"/>
    <property type="molecule type" value="Genomic_DNA"/>
</dbReference>
<keyword evidence="3" id="KW-1185">Reference proteome</keyword>